<comment type="caution">
    <text evidence="1">The sequence shown here is derived from an EMBL/GenBank/DDBJ whole genome shotgun (WGS) entry which is preliminary data.</text>
</comment>
<keyword evidence="2" id="KW-1185">Reference proteome</keyword>
<sequence length="95" mass="11115">MRPFEASNSFVSIEIFASPLRRECIDYRRFSDVIEESFTQSCLERAPLIVPLQHIPTKDCERNFLNFEERRAVAIALEKLAKKPDLQMNLLCVLR</sequence>
<reference evidence="1 2" key="1">
    <citation type="journal article" date="2021" name="BMC Biol.">
        <title>Horizontally acquired antibacterial genes associated with adaptive radiation of ladybird beetles.</title>
        <authorList>
            <person name="Li H.S."/>
            <person name="Tang X.F."/>
            <person name="Huang Y.H."/>
            <person name="Xu Z.Y."/>
            <person name="Chen M.L."/>
            <person name="Du X.Y."/>
            <person name="Qiu B.Y."/>
            <person name="Chen P.T."/>
            <person name="Zhang W."/>
            <person name="Slipinski A."/>
            <person name="Escalona H.E."/>
            <person name="Waterhouse R.M."/>
            <person name="Zwick A."/>
            <person name="Pang H."/>
        </authorList>
    </citation>
    <scope>NUCLEOTIDE SEQUENCE [LARGE SCALE GENOMIC DNA]</scope>
    <source>
        <strain evidence="1">SYSU2018</strain>
    </source>
</reference>
<organism evidence="1 2">
    <name type="scientific">Cryptolaemus montrouzieri</name>
    <dbReference type="NCBI Taxonomy" id="559131"/>
    <lineage>
        <taxon>Eukaryota</taxon>
        <taxon>Metazoa</taxon>
        <taxon>Ecdysozoa</taxon>
        <taxon>Arthropoda</taxon>
        <taxon>Hexapoda</taxon>
        <taxon>Insecta</taxon>
        <taxon>Pterygota</taxon>
        <taxon>Neoptera</taxon>
        <taxon>Endopterygota</taxon>
        <taxon>Coleoptera</taxon>
        <taxon>Polyphaga</taxon>
        <taxon>Cucujiformia</taxon>
        <taxon>Coccinelloidea</taxon>
        <taxon>Coccinellidae</taxon>
        <taxon>Scymninae</taxon>
        <taxon>Scymnini</taxon>
        <taxon>Cryptolaemus</taxon>
    </lineage>
</organism>
<accession>A0ABD2NLA7</accession>
<evidence type="ECO:0000313" key="1">
    <source>
        <dbReference type="EMBL" id="KAL3279478.1"/>
    </source>
</evidence>
<dbReference type="AlphaFoldDB" id="A0ABD2NLA7"/>
<protein>
    <submittedName>
        <fullName evidence="1">Uncharacterized protein</fullName>
    </submittedName>
</protein>
<name>A0ABD2NLA7_9CUCU</name>
<evidence type="ECO:0000313" key="2">
    <source>
        <dbReference type="Proteomes" id="UP001516400"/>
    </source>
</evidence>
<gene>
    <name evidence="1" type="ORF">HHI36_016988</name>
</gene>
<dbReference type="EMBL" id="JABFTP020000124">
    <property type="protein sequence ID" value="KAL3279478.1"/>
    <property type="molecule type" value="Genomic_DNA"/>
</dbReference>
<proteinExistence type="predicted"/>
<dbReference type="Proteomes" id="UP001516400">
    <property type="component" value="Unassembled WGS sequence"/>
</dbReference>